<comment type="caution">
    <text evidence="15">The sequence shown here is derived from an EMBL/GenBank/DDBJ whole genome shotgun (WGS) entry which is preliminary data.</text>
</comment>
<evidence type="ECO:0000256" key="11">
    <source>
        <dbReference type="PROSITE-ProRule" id="PRU10141"/>
    </source>
</evidence>
<dbReference type="PANTHER" id="PTHR24056:SF233">
    <property type="entry name" value="CYCLIN-DEPENDENT KINASE 9"/>
    <property type="match status" value="1"/>
</dbReference>
<dbReference type="Proteomes" id="UP001107558">
    <property type="component" value="Chromosome 1"/>
</dbReference>
<organism evidence="15 16">
    <name type="scientific">Polypedilum vanderplanki</name>
    <name type="common">Sleeping chironomid midge</name>
    <dbReference type="NCBI Taxonomy" id="319348"/>
    <lineage>
        <taxon>Eukaryota</taxon>
        <taxon>Metazoa</taxon>
        <taxon>Ecdysozoa</taxon>
        <taxon>Arthropoda</taxon>
        <taxon>Hexapoda</taxon>
        <taxon>Insecta</taxon>
        <taxon>Pterygota</taxon>
        <taxon>Neoptera</taxon>
        <taxon>Endopterygota</taxon>
        <taxon>Diptera</taxon>
        <taxon>Nematocera</taxon>
        <taxon>Chironomoidea</taxon>
        <taxon>Chironomidae</taxon>
        <taxon>Chironominae</taxon>
        <taxon>Polypedilum</taxon>
        <taxon>Polypedilum</taxon>
    </lineage>
</organism>
<proteinExistence type="inferred from homology"/>
<dbReference type="FunFam" id="3.30.200.20:FF:000227">
    <property type="entry name" value="Cyclin-dependent kinase 9"/>
    <property type="match status" value="1"/>
</dbReference>
<dbReference type="GO" id="GO:0004693">
    <property type="term" value="F:cyclin-dependent protein serine/threonine kinase activity"/>
    <property type="evidence" value="ECO:0007669"/>
    <property type="project" value="TreeGrafter"/>
</dbReference>
<dbReference type="Pfam" id="PF00069">
    <property type="entry name" value="Pkinase"/>
    <property type="match status" value="1"/>
</dbReference>
<keyword evidence="6" id="KW-0418">Kinase</keyword>
<evidence type="ECO:0000259" key="14">
    <source>
        <dbReference type="PROSITE" id="PS50011"/>
    </source>
</evidence>
<evidence type="ECO:0000256" key="10">
    <source>
        <dbReference type="ARBA" id="ARBA00023242"/>
    </source>
</evidence>
<dbReference type="SMART" id="SM00220">
    <property type="entry name" value="S_TKc"/>
    <property type="match status" value="1"/>
</dbReference>
<dbReference type="AlphaFoldDB" id="A0A9J6CH66"/>
<evidence type="ECO:0000256" key="5">
    <source>
        <dbReference type="ARBA" id="ARBA00022741"/>
    </source>
</evidence>
<dbReference type="InterPro" id="IPR017441">
    <property type="entry name" value="Protein_kinase_ATP_BS"/>
</dbReference>
<name>A0A9J6CH66_POLVA</name>
<dbReference type="CDD" id="cd07865">
    <property type="entry name" value="STKc_CDK9"/>
    <property type="match status" value="1"/>
</dbReference>
<reference evidence="15" key="1">
    <citation type="submission" date="2021-03" db="EMBL/GenBank/DDBJ databases">
        <title>Chromosome level genome of the anhydrobiotic midge Polypedilum vanderplanki.</title>
        <authorList>
            <person name="Yoshida Y."/>
            <person name="Kikawada T."/>
            <person name="Gusev O."/>
        </authorList>
    </citation>
    <scope>NUCLEOTIDE SEQUENCE</scope>
    <source>
        <strain evidence="15">NIAS01</strain>
        <tissue evidence="15">Whole body or cell culture</tissue>
    </source>
</reference>
<dbReference type="Gene3D" id="3.30.200.20">
    <property type="entry name" value="Phosphorylase Kinase, domain 1"/>
    <property type="match status" value="1"/>
</dbReference>
<dbReference type="GO" id="GO:0005634">
    <property type="term" value="C:nucleus"/>
    <property type="evidence" value="ECO:0007669"/>
    <property type="project" value="UniProtKB-SubCell"/>
</dbReference>
<evidence type="ECO:0000256" key="9">
    <source>
        <dbReference type="ARBA" id="ARBA00023163"/>
    </source>
</evidence>
<keyword evidence="7 11" id="KW-0067">ATP-binding</keyword>
<dbReference type="PROSITE" id="PS00107">
    <property type="entry name" value="PROTEIN_KINASE_ATP"/>
    <property type="match status" value="1"/>
</dbReference>
<feature type="region of interest" description="Disordered" evidence="13">
    <location>
        <begin position="391"/>
        <end position="411"/>
    </location>
</feature>
<comment type="similarity">
    <text evidence="2">Belongs to the protein kinase superfamily. CMGC Ser/Thr protein kinase family. CDC2/CDKX subfamily.</text>
</comment>
<dbReference type="GO" id="GO:0008353">
    <property type="term" value="F:RNA polymerase II CTD heptapeptide repeat kinase activity"/>
    <property type="evidence" value="ECO:0007669"/>
    <property type="project" value="TreeGrafter"/>
</dbReference>
<evidence type="ECO:0000313" key="16">
    <source>
        <dbReference type="Proteomes" id="UP001107558"/>
    </source>
</evidence>
<dbReference type="Gene3D" id="1.10.510.10">
    <property type="entry name" value="Transferase(Phosphotransferase) domain 1"/>
    <property type="match status" value="1"/>
</dbReference>
<feature type="region of interest" description="Disordered" evidence="13">
    <location>
        <begin position="1"/>
        <end position="29"/>
    </location>
</feature>
<keyword evidence="4" id="KW-0808">Transferase</keyword>
<keyword evidence="8" id="KW-0805">Transcription regulation</keyword>
<dbReference type="InterPro" id="IPR008271">
    <property type="entry name" value="Ser/Thr_kinase_AS"/>
</dbReference>
<dbReference type="InterPro" id="IPR011009">
    <property type="entry name" value="Kinase-like_dom_sf"/>
</dbReference>
<protein>
    <recommendedName>
        <fullName evidence="14">Protein kinase domain-containing protein</fullName>
    </recommendedName>
</protein>
<sequence length="411" mass="47542">MSQNQNQIQSSSSSSRQESQQQVSHPQMSSGYATIEQRLKYISDYNFPYCDESAKYEKVAKIGQGTFGEVFKARSKSDNKFVAMKRVLMENEKEGFPITALREIRILQLLKHENVVNLIEIVRTKANKNNKYKSIFYLVFDFCEHDLAGLLSNVNVKFSLGEIKKVMKQLLNGLYYIHSNKILHRDMKAANVLITKTGILKLADFGLARAISISKNGQPNRYTNRVVTLWYRPPELLLGDRNYGPPVDMWGAGCIMAEMWTRSPIMQGSTEQQQLTLCAQLCGSFTTDVWPGLDKLELYHKMELPQNHKRKVKERLRPYVKDQAAVDLLDQLLILNPEKRINADDALMHDFFWIDPMPADLTKMLSQLTQSNFEFLAPPRRSNQMMHRYQQQAANQIQQRPQDNSYQDRVY</sequence>
<dbReference type="PROSITE" id="PS00108">
    <property type="entry name" value="PROTEIN_KINASE_ST"/>
    <property type="match status" value="1"/>
</dbReference>
<evidence type="ECO:0000256" key="3">
    <source>
        <dbReference type="ARBA" id="ARBA00022527"/>
    </source>
</evidence>
<feature type="compositionally biased region" description="Low complexity" evidence="13">
    <location>
        <begin position="1"/>
        <end position="24"/>
    </location>
</feature>
<keyword evidence="16" id="KW-1185">Reference proteome</keyword>
<accession>A0A9J6CH66</accession>
<evidence type="ECO:0000256" key="1">
    <source>
        <dbReference type="ARBA" id="ARBA00004123"/>
    </source>
</evidence>
<dbReference type="EMBL" id="JADBJN010000001">
    <property type="protein sequence ID" value="KAG5681207.1"/>
    <property type="molecule type" value="Genomic_DNA"/>
</dbReference>
<evidence type="ECO:0000256" key="6">
    <source>
        <dbReference type="ARBA" id="ARBA00022777"/>
    </source>
</evidence>
<evidence type="ECO:0000256" key="2">
    <source>
        <dbReference type="ARBA" id="ARBA00006485"/>
    </source>
</evidence>
<dbReference type="PROSITE" id="PS50011">
    <property type="entry name" value="PROTEIN_KINASE_DOM"/>
    <property type="match status" value="1"/>
</dbReference>
<feature type="binding site" evidence="11">
    <location>
        <position position="85"/>
    </location>
    <ligand>
        <name>ATP</name>
        <dbReference type="ChEBI" id="CHEBI:30616"/>
    </ligand>
</feature>
<keyword evidence="5 11" id="KW-0547">Nucleotide-binding</keyword>
<evidence type="ECO:0000256" key="8">
    <source>
        <dbReference type="ARBA" id="ARBA00023015"/>
    </source>
</evidence>
<dbReference type="InterPro" id="IPR000719">
    <property type="entry name" value="Prot_kinase_dom"/>
</dbReference>
<gene>
    <name evidence="15" type="ORF">PVAND_010663</name>
</gene>
<keyword evidence="9" id="KW-0804">Transcription</keyword>
<dbReference type="GO" id="GO:0005524">
    <property type="term" value="F:ATP binding"/>
    <property type="evidence" value="ECO:0007669"/>
    <property type="project" value="UniProtKB-UniRule"/>
</dbReference>
<dbReference type="OrthoDB" id="204883at2759"/>
<feature type="domain" description="Protein kinase" evidence="14">
    <location>
        <begin position="56"/>
        <end position="352"/>
    </location>
</feature>
<evidence type="ECO:0000313" key="15">
    <source>
        <dbReference type="EMBL" id="KAG5681207.1"/>
    </source>
</evidence>
<keyword evidence="10" id="KW-0539">Nucleus</keyword>
<evidence type="ECO:0000256" key="13">
    <source>
        <dbReference type="SAM" id="MobiDB-lite"/>
    </source>
</evidence>
<comment type="subcellular location">
    <subcellularLocation>
        <location evidence="1">Nucleus</location>
    </subcellularLocation>
</comment>
<keyword evidence="3 12" id="KW-0723">Serine/threonine-protein kinase</keyword>
<evidence type="ECO:0000256" key="4">
    <source>
        <dbReference type="ARBA" id="ARBA00022679"/>
    </source>
</evidence>
<dbReference type="SUPFAM" id="SSF56112">
    <property type="entry name" value="Protein kinase-like (PK-like)"/>
    <property type="match status" value="1"/>
</dbReference>
<dbReference type="FunFam" id="1.10.510.10:FF:000203">
    <property type="entry name" value="Cyclin-dependent kinase 9"/>
    <property type="match status" value="1"/>
</dbReference>
<feature type="compositionally biased region" description="Low complexity" evidence="13">
    <location>
        <begin position="391"/>
        <end position="402"/>
    </location>
</feature>
<evidence type="ECO:0000256" key="7">
    <source>
        <dbReference type="ARBA" id="ARBA00022840"/>
    </source>
</evidence>
<evidence type="ECO:0000256" key="12">
    <source>
        <dbReference type="RuleBase" id="RU000304"/>
    </source>
</evidence>
<dbReference type="PANTHER" id="PTHR24056">
    <property type="entry name" value="CELL DIVISION PROTEIN KINASE"/>
    <property type="match status" value="1"/>
</dbReference>
<dbReference type="InterPro" id="IPR050108">
    <property type="entry name" value="CDK"/>
</dbReference>